<protein>
    <recommendedName>
        <fullName evidence="4">Mediator of RNA polymerase II transcription subunit 11</fullName>
    </recommendedName>
    <alternativeName>
        <fullName evidence="4">Mediator complex subunit 11</fullName>
    </alternativeName>
</protein>
<dbReference type="EMBL" id="JADFTS010000007">
    <property type="protein sequence ID" value="KAF9598742.1"/>
    <property type="molecule type" value="Genomic_DNA"/>
</dbReference>
<dbReference type="GO" id="GO:0016592">
    <property type="term" value="C:mediator complex"/>
    <property type="evidence" value="ECO:0007669"/>
    <property type="project" value="InterPro"/>
</dbReference>
<organism evidence="5 6">
    <name type="scientific">Coptis chinensis</name>
    <dbReference type="NCBI Taxonomy" id="261450"/>
    <lineage>
        <taxon>Eukaryota</taxon>
        <taxon>Viridiplantae</taxon>
        <taxon>Streptophyta</taxon>
        <taxon>Embryophyta</taxon>
        <taxon>Tracheophyta</taxon>
        <taxon>Spermatophyta</taxon>
        <taxon>Magnoliopsida</taxon>
        <taxon>Ranunculales</taxon>
        <taxon>Ranunculaceae</taxon>
        <taxon>Coptidoideae</taxon>
        <taxon>Coptis</taxon>
    </lineage>
</organism>
<keyword evidence="3 4" id="KW-0539">Nucleus</keyword>
<reference evidence="5 6" key="1">
    <citation type="submission" date="2020-10" db="EMBL/GenBank/DDBJ databases">
        <title>The Coptis chinensis genome and diversification of protoberbering-type alkaloids.</title>
        <authorList>
            <person name="Wang B."/>
            <person name="Shu S."/>
            <person name="Song C."/>
            <person name="Liu Y."/>
        </authorList>
    </citation>
    <scope>NUCLEOTIDE SEQUENCE [LARGE SCALE GENOMIC DNA]</scope>
    <source>
        <strain evidence="5">HL-2020</strain>
        <tissue evidence="5">Leaf</tissue>
    </source>
</reference>
<dbReference type="OrthoDB" id="5418434at2759"/>
<dbReference type="GO" id="GO:0006357">
    <property type="term" value="P:regulation of transcription by RNA polymerase II"/>
    <property type="evidence" value="ECO:0007669"/>
    <property type="project" value="InterPro"/>
</dbReference>
<keyword evidence="6" id="KW-1185">Reference proteome</keyword>
<comment type="subunit">
    <text evidence="4">Component of the Mediator complex.</text>
</comment>
<proteinExistence type="inferred from homology"/>
<dbReference type="Pfam" id="PF10280">
    <property type="entry name" value="Med11"/>
    <property type="match status" value="1"/>
</dbReference>
<evidence type="ECO:0000313" key="5">
    <source>
        <dbReference type="EMBL" id="KAF9598742.1"/>
    </source>
</evidence>
<accession>A0A835HI66</accession>
<sequence length="177" mass="19881">MSMESNILEVAEQSKGCFIMMSLLIRVSTQNGDFLEHGIDPELSFVFTFRKILGTLCNAGEVRCVFELKWFSRSGDSRSKRTCTFASHMDSQSQNTSLQKLHNVEKRIVRVLEIAGGVMDELSNSTGPRVEIVNNHCREFMQSIKLSGWRLVSSSGVEASVILMKMMDNLDMCLNSS</sequence>
<comment type="similarity">
    <text evidence="2 4">Belongs to the Mediator complex subunit 11 family.</text>
</comment>
<evidence type="ECO:0000313" key="6">
    <source>
        <dbReference type="Proteomes" id="UP000631114"/>
    </source>
</evidence>
<comment type="subcellular location">
    <subcellularLocation>
        <location evidence="1 4">Nucleus</location>
    </subcellularLocation>
</comment>
<dbReference type="AlphaFoldDB" id="A0A835HI66"/>
<evidence type="ECO:0000256" key="3">
    <source>
        <dbReference type="ARBA" id="ARBA00023242"/>
    </source>
</evidence>
<name>A0A835HI66_9MAGN</name>
<comment type="caution">
    <text evidence="5">The sequence shown here is derived from an EMBL/GenBank/DDBJ whole genome shotgun (WGS) entry which is preliminary data.</text>
</comment>
<keyword evidence="4" id="KW-0804">Transcription</keyword>
<dbReference type="InterPro" id="IPR019404">
    <property type="entry name" value="Mediator_Med11"/>
</dbReference>
<evidence type="ECO:0000256" key="4">
    <source>
        <dbReference type="RuleBase" id="RU364147"/>
    </source>
</evidence>
<comment type="function">
    <text evidence="4">Component of the Mediator complex, a coactivator involved in the regulated transcription of nearly all RNA polymerase II-dependent genes. Mediator functions as a bridge to convey information from gene-specific regulatory proteins to the basal RNA polymerase II transcription machinery. Mediator is recruited to promoters by direct interactions with regulatory proteins and serves as a scaffold for the assembly of a functional pre-initiation complex with RNA polymerase II and the general transcription factors.</text>
</comment>
<dbReference type="PANTHER" id="PTHR22890">
    <property type="entry name" value="MEDIATOR OF RNA POLYMERASE II TRANSCRIPTION SUBUNIT 11"/>
    <property type="match status" value="1"/>
</dbReference>
<gene>
    <name evidence="4" type="primary">MED11</name>
    <name evidence="5" type="ORF">IFM89_031410</name>
</gene>
<dbReference type="GO" id="GO:0003712">
    <property type="term" value="F:transcription coregulator activity"/>
    <property type="evidence" value="ECO:0007669"/>
    <property type="project" value="InterPro"/>
</dbReference>
<keyword evidence="4" id="KW-0010">Activator</keyword>
<dbReference type="Proteomes" id="UP000631114">
    <property type="component" value="Unassembled WGS sequence"/>
</dbReference>
<evidence type="ECO:0000256" key="1">
    <source>
        <dbReference type="ARBA" id="ARBA00004123"/>
    </source>
</evidence>
<evidence type="ECO:0000256" key="2">
    <source>
        <dbReference type="ARBA" id="ARBA00008186"/>
    </source>
</evidence>
<keyword evidence="4" id="KW-0805">Transcription regulation</keyword>